<reference evidence="4 5" key="1">
    <citation type="submission" date="2024-10" db="EMBL/GenBank/DDBJ databases">
        <authorList>
            <person name="Kim D."/>
        </authorList>
    </citation>
    <scope>NUCLEOTIDE SEQUENCE [LARGE SCALE GENOMIC DNA]</scope>
    <source>
        <strain evidence="4">BH-2024</strain>
    </source>
</reference>
<name>A0ABD2MB76_9BILA</name>
<feature type="transmembrane region" description="Helical" evidence="2">
    <location>
        <begin position="160"/>
        <end position="182"/>
    </location>
</feature>
<keyword evidence="2" id="KW-1133">Transmembrane helix</keyword>
<feature type="compositionally biased region" description="Basic and acidic residues" evidence="1">
    <location>
        <begin position="47"/>
        <end position="59"/>
    </location>
</feature>
<evidence type="ECO:0000313" key="4">
    <source>
        <dbReference type="EMBL" id="KAL3124721.1"/>
    </source>
</evidence>
<feature type="signal peptide" evidence="3">
    <location>
        <begin position="1"/>
        <end position="20"/>
    </location>
</feature>
<dbReference type="AlphaFoldDB" id="A0ABD2MB76"/>
<proteinExistence type="predicted"/>
<dbReference type="EMBL" id="JBICBT010000064">
    <property type="protein sequence ID" value="KAL3124721.1"/>
    <property type="molecule type" value="Genomic_DNA"/>
</dbReference>
<keyword evidence="2" id="KW-0812">Transmembrane</keyword>
<accession>A0ABD2MB76</accession>
<feature type="chain" id="PRO_5044832113" description="Transmembrane protein" evidence="3">
    <location>
        <begin position="21"/>
        <end position="319"/>
    </location>
</feature>
<comment type="caution">
    <text evidence="4">The sequence shown here is derived from an EMBL/GenBank/DDBJ whole genome shotgun (WGS) entry which is preliminary data.</text>
</comment>
<dbReference type="Proteomes" id="UP001620626">
    <property type="component" value="Unassembled WGS sequence"/>
</dbReference>
<feature type="region of interest" description="Disordered" evidence="1">
    <location>
        <begin position="39"/>
        <end position="75"/>
    </location>
</feature>
<gene>
    <name evidence="4" type="ORF">niasHT_001558</name>
</gene>
<evidence type="ECO:0008006" key="6">
    <source>
        <dbReference type="Google" id="ProtNLM"/>
    </source>
</evidence>
<keyword evidence="2" id="KW-0472">Membrane</keyword>
<organism evidence="4 5">
    <name type="scientific">Heterodera trifolii</name>
    <dbReference type="NCBI Taxonomy" id="157864"/>
    <lineage>
        <taxon>Eukaryota</taxon>
        <taxon>Metazoa</taxon>
        <taxon>Ecdysozoa</taxon>
        <taxon>Nematoda</taxon>
        <taxon>Chromadorea</taxon>
        <taxon>Rhabditida</taxon>
        <taxon>Tylenchina</taxon>
        <taxon>Tylenchomorpha</taxon>
        <taxon>Tylenchoidea</taxon>
        <taxon>Heteroderidae</taxon>
        <taxon>Heteroderinae</taxon>
        <taxon>Heterodera</taxon>
    </lineage>
</organism>
<keyword evidence="3" id="KW-0732">Signal</keyword>
<sequence length="319" mass="34958">MAFLPLPFFGPLFLISGAFAVASSSGNFQQQKFPSYYQYGGAPTNGDTRRTESESDGRRQQQQTNSGRGNRRFSSDAFSPFQQQMATTIRKDTMVFKEAELDVCLELCELDCFQVFAFIDRSKGVEEQGTMWQCSRLKPPARPFHEKVFSHIANASPFDYIIFAVVLLAVLLCLLCGCYQCCCRQNAQEGRHSNRSFVEERKTDSSTNFANHFGTTAKANHLGSAGGNGAERESLTNGGANQIGSDALIHPTPLSMGKNGGTGTAPLSFGRSSLPQQSAHSFAVGAHEQSDSTDYPTFQCPDHCHSAFLQFATFVFLLS</sequence>
<evidence type="ECO:0000313" key="5">
    <source>
        <dbReference type="Proteomes" id="UP001620626"/>
    </source>
</evidence>
<evidence type="ECO:0000256" key="3">
    <source>
        <dbReference type="SAM" id="SignalP"/>
    </source>
</evidence>
<evidence type="ECO:0000256" key="1">
    <source>
        <dbReference type="SAM" id="MobiDB-lite"/>
    </source>
</evidence>
<evidence type="ECO:0000256" key="2">
    <source>
        <dbReference type="SAM" id="Phobius"/>
    </source>
</evidence>
<keyword evidence="5" id="KW-1185">Reference proteome</keyword>
<protein>
    <recommendedName>
        <fullName evidence="6">Transmembrane protein</fullName>
    </recommendedName>
</protein>